<dbReference type="EMBL" id="JACRWE010000001">
    <property type="protein sequence ID" value="MBC5995490.1"/>
    <property type="molecule type" value="Genomic_DNA"/>
</dbReference>
<keyword evidence="2" id="KW-0238">DNA-binding</keyword>
<dbReference type="PROSITE" id="PS51898">
    <property type="entry name" value="TYR_RECOMBINASE"/>
    <property type="match status" value="1"/>
</dbReference>
<accession>A0ABR7JKP4</accession>
<dbReference type="InterPro" id="IPR010998">
    <property type="entry name" value="Integrase_recombinase_N"/>
</dbReference>
<evidence type="ECO:0000256" key="1">
    <source>
        <dbReference type="ARBA" id="ARBA00008857"/>
    </source>
</evidence>
<evidence type="ECO:0000259" key="4">
    <source>
        <dbReference type="PROSITE" id="PS51898"/>
    </source>
</evidence>
<evidence type="ECO:0000313" key="6">
    <source>
        <dbReference type="Proteomes" id="UP000609849"/>
    </source>
</evidence>
<gene>
    <name evidence="5" type="ORF">H8923_01840</name>
</gene>
<dbReference type="Pfam" id="PF00589">
    <property type="entry name" value="Phage_integrase"/>
    <property type="match status" value="1"/>
</dbReference>
<protein>
    <submittedName>
        <fullName evidence="5">Site-specific integrase</fullName>
    </submittedName>
</protein>
<evidence type="ECO:0000256" key="3">
    <source>
        <dbReference type="ARBA" id="ARBA00023172"/>
    </source>
</evidence>
<dbReference type="Gene3D" id="1.10.443.10">
    <property type="entry name" value="Intergrase catalytic core"/>
    <property type="match status" value="1"/>
</dbReference>
<dbReference type="PANTHER" id="PTHR30349">
    <property type="entry name" value="PHAGE INTEGRASE-RELATED"/>
    <property type="match status" value="1"/>
</dbReference>
<keyword evidence="3" id="KW-0233">DNA recombination</keyword>
<dbReference type="PANTHER" id="PTHR30349:SF64">
    <property type="entry name" value="PROPHAGE INTEGRASE INTD-RELATED"/>
    <property type="match status" value="1"/>
</dbReference>
<dbReference type="SUPFAM" id="SSF56349">
    <property type="entry name" value="DNA breaking-rejoining enzymes"/>
    <property type="match status" value="1"/>
</dbReference>
<name>A0ABR7JKP4_9FIRM</name>
<dbReference type="InterPro" id="IPR002104">
    <property type="entry name" value="Integrase_catalytic"/>
</dbReference>
<dbReference type="InterPro" id="IPR011010">
    <property type="entry name" value="DNA_brk_join_enz"/>
</dbReference>
<feature type="domain" description="Tyr recombinase" evidence="4">
    <location>
        <begin position="68"/>
        <end position="259"/>
    </location>
</feature>
<dbReference type="Proteomes" id="UP000609849">
    <property type="component" value="Unassembled WGS sequence"/>
</dbReference>
<evidence type="ECO:0000256" key="2">
    <source>
        <dbReference type="ARBA" id="ARBA00023125"/>
    </source>
</evidence>
<dbReference type="Gene3D" id="1.10.150.130">
    <property type="match status" value="1"/>
</dbReference>
<dbReference type="InterPro" id="IPR050090">
    <property type="entry name" value="Tyrosine_recombinase_XerCD"/>
</dbReference>
<evidence type="ECO:0000313" key="5">
    <source>
        <dbReference type="EMBL" id="MBC5995490.1"/>
    </source>
</evidence>
<sequence length="265" mass="30959">MYKLNTLTTSILHNFLITLYKEGYSKNYLDMIMTILKTSLKYAVYPLEYIQSSPAQYLDIKRFKYNESEDLILTKDDMYEVFKFVREFKPLAEIFYKILYMTGMRLSEVCGLTWDNIDFNNRIIKVRQQMQFQTGKGNVLVALKTKSSKRDISFGDTLYNELILHKNKLESLSIYSEFVCAKENGNAMYKSDVEKINRAINNNLMRFKTHSVRKLHATMLIEGGADIKDVSARLGHSSTKISYDIYVKNTKLLKDKTVRIFESIL</sequence>
<organism evidence="5 6">
    <name type="scientific">Romboutsia faecis</name>
    <dbReference type="NCBI Taxonomy" id="2764597"/>
    <lineage>
        <taxon>Bacteria</taxon>
        <taxon>Bacillati</taxon>
        <taxon>Bacillota</taxon>
        <taxon>Clostridia</taxon>
        <taxon>Peptostreptococcales</taxon>
        <taxon>Peptostreptococcaceae</taxon>
        <taxon>Romboutsia</taxon>
    </lineage>
</organism>
<keyword evidence="6" id="KW-1185">Reference proteome</keyword>
<comment type="caution">
    <text evidence="5">The sequence shown here is derived from an EMBL/GenBank/DDBJ whole genome shotgun (WGS) entry which is preliminary data.</text>
</comment>
<reference evidence="5 6" key="1">
    <citation type="submission" date="2020-08" db="EMBL/GenBank/DDBJ databases">
        <authorList>
            <person name="Liu C."/>
            <person name="Sun Q."/>
        </authorList>
    </citation>
    <scope>NUCLEOTIDE SEQUENCE [LARGE SCALE GENOMIC DNA]</scope>
    <source>
        <strain evidence="5 6">NSJ-18</strain>
    </source>
</reference>
<dbReference type="InterPro" id="IPR013762">
    <property type="entry name" value="Integrase-like_cat_sf"/>
</dbReference>
<proteinExistence type="inferred from homology"/>
<dbReference type="CDD" id="cd01189">
    <property type="entry name" value="INT_ICEBs1_C_like"/>
    <property type="match status" value="1"/>
</dbReference>
<comment type="similarity">
    <text evidence="1">Belongs to the 'phage' integrase family.</text>
</comment>